<organism evidence="1 2">
    <name type="scientific">Streptococcus dysgalactiae subsp. dysgalactiae</name>
    <dbReference type="NCBI Taxonomy" id="99822"/>
    <lineage>
        <taxon>Bacteria</taxon>
        <taxon>Bacillati</taxon>
        <taxon>Bacillota</taxon>
        <taxon>Bacilli</taxon>
        <taxon>Lactobacillales</taxon>
        <taxon>Streptococcaceae</taxon>
        <taxon>Streptococcus</taxon>
    </lineage>
</organism>
<sequence>MTSLIITIDNNGLLKPIKNDIQKTRYFKNSGLISLFKLLKQGLYYLRVTIIYVTLSTIQ</sequence>
<name>A0A9X7RYB5_STRDY</name>
<dbReference type="Proteomes" id="UP000347383">
    <property type="component" value="Chromosome"/>
</dbReference>
<dbReference type="EMBL" id="CP033165">
    <property type="protein sequence ID" value="QGH01954.1"/>
    <property type="molecule type" value="Genomic_DNA"/>
</dbReference>
<accession>A0A9X7RYB5</accession>
<evidence type="ECO:0000313" key="2">
    <source>
        <dbReference type="Proteomes" id="UP000347383"/>
    </source>
</evidence>
<dbReference type="AlphaFoldDB" id="A0A9X7RYB5"/>
<reference evidence="1 2" key="1">
    <citation type="submission" date="2018-10" db="EMBL/GenBank/DDBJ databases">
        <title>Comparative Genomics Analysis of the Streptococcus dysgalactiae subspecies dysgalactiae.</title>
        <authorList>
            <person name="Koh T.H."/>
            <person name="Abdul Rahman N."/>
            <person name="Sessions O.M."/>
        </authorList>
    </citation>
    <scope>NUCLEOTIDE SEQUENCE [LARGE SCALE GENOMIC DNA]</scope>
    <source>
        <strain evidence="1 2">DB60705-15</strain>
    </source>
</reference>
<proteinExistence type="predicted"/>
<gene>
    <name evidence="1" type="ORF">EA457_05075</name>
</gene>
<protein>
    <submittedName>
        <fullName evidence="1">Uncharacterized protein</fullName>
    </submittedName>
</protein>
<evidence type="ECO:0000313" key="1">
    <source>
        <dbReference type="EMBL" id="QGH01954.1"/>
    </source>
</evidence>